<proteinExistence type="predicted"/>
<dbReference type="EMBL" id="NHYE01004335">
    <property type="protein sequence ID" value="PPQ85193.1"/>
    <property type="molecule type" value="Genomic_DNA"/>
</dbReference>
<gene>
    <name evidence="1" type="ORF">CVT26_004095</name>
</gene>
<dbReference type="Proteomes" id="UP000284706">
    <property type="component" value="Unassembled WGS sequence"/>
</dbReference>
<reference evidence="1 2" key="1">
    <citation type="journal article" date="2018" name="Evol. Lett.">
        <title>Horizontal gene cluster transfer increased hallucinogenic mushroom diversity.</title>
        <authorList>
            <person name="Reynolds H.T."/>
            <person name="Vijayakumar V."/>
            <person name="Gluck-Thaler E."/>
            <person name="Korotkin H.B."/>
            <person name="Matheny P.B."/>
            <person name="Slot J.C."/>
        </authorList>
    </citation>
    <scope>NUCLEOTIDE SEQUENCE [LARGE SCALE GENOMIC DNA]</scope>
    <source>
        <strain evidence="1 2">SRW20</strain>
    </source>
</reference>
<keyword evidence="2" id="KW-1185">Reference proteome</keyword>
<dbReference type="InParanoid" id="A0A409X356"/>
<name>A0A409X356_9AGAR</name>
<sequence>MSDMTLTHGNTRPKQIAFTLIGESGHWYAAQSNTYTALVRASLLRLLAKVPLPRSRGVPPRSPPFRCSFASATTVTRNSRSLAGKAYYSLVPPPPPSYSIRVSIVPASLQTKYLFALRRHVSFSTPVSPLYNEIKLLAVCLPSLAVSSSFAAAVCARMPEQVSGGNKKSRYKSGKVANTIINQTSLAIVTSDPKFTDKINFIGTEGFDRKTEGPRSAKEKAKKAA</sequence>
<evidence type="ECO:0000313" key="1">
    <source>
        <dbReference type="EMBL" id="PPQ85193.1"/>
    </source>
</evidence>
<accession>A0A409X356</accession>
<evidence type="ECO:0000313" key="2">
    <source>
        <dbReference type="Proteomes" id="UP000284706"/>
    </source>
</evidence>
<dbReference type="AlphaFoldDB" id="A0A409X356"/>
<protein>
    <submittedName>
        <fullName evidence="1">Uncharacterized protein</fullName>
    </submittedName>
</protein>
<comment type="caution">
    <text evidence="1">The sequence shown here is derived from an EMBL/GenBank/DDBJ whole genome shotgun (WGS) entry which is preliminary data.</text>
</comment>
<feature type="non-terminal residue" evidence="1">
    <location>
        <position position="225"/>
    </location>
</feature>
<organism evidence="1 2">
    <name type="scientific">Gymnopilus dilepis</name>
    <dbReference type="NCBI Taxonomy" id="231916"/>
    <lineage>
        <taxon>Eukaryota</taxon>
        <taxon>Fungi</taxon>
        <taxon>Dikarya</taxon>
        <taxon>Basidiomycota</taxon>
        <taxon>Agaricomycotina</taxon>
        <taxon>Agaricomycetes</taxon>
        <taxon>Agaricomycetidae</taxon>
        <taxon>Agaricales</taxon>
        <taxon>Agaricineae</taxon>
        <taxon>Hymenogastraceae</taxon>
        <taxon>Gymnopilus</taxon>
    </lineage>
</organism>